<sequence>MTSAADQAIDELLERYLGLVDQYARLRAELAVLQQGVFQNLARANFTSDRGARYGPDQYDERMQASRRLVVTTRADDGAVTDCAPTFAMVEDRGGRRGGGG</sequence>
<reference evidence="1" key="1">
    <citation type="submission" date="2022-07" db="EMBL/GenBank/DDBJ databases">
        <title>Genome Sequence of Lecanicillium saksenae.</title>
        <authorList>
            <person name="Buettner E."/>
        </authorList>
    </citation>
    <scope>NUCLEOTIDE SEQUENCE</scope>
    <source>
        <strain evidence="1">VT-O1</strain>
    </source>
</reference>
<accession>A0ACC1QIW9</accession>
<gene>
    <name evidence="1" type="ORF">NLG97_g9292</name>
</gene>
<protein>
    <submittedName>
        <fullName evidence="1">Uncharacterized protein</fullName>
    </submittedName>
</protein>
<evidence type="ECO:0000313" key="1">
    <source>
        <dbReference type="EMBL" id="KAJ3475932.1"/>
    </source>
</evidence>
<comment type="caution">
    <text evidence="1">The sequence shown here is derived from an EMBL/GenBank/DDBJ whole genome shotgun (WGS) entry which is preliminary data.</text>
</comment>
<dbReference type="Proteomes" id="UP001148737">
    <property type="component" value="Unassembled WGS sequence"/>
</dbReference>
<organism evidence="1 2">
    <name type="scientific">Lecanicillium saksenae</name>
    <dbReference type="NCBI Taxonomy" id="468837"/>
    <lineage>
        <taxon>Eukaryota</taxon>
        <taxon>Fungi</taxon>
        <taxon>Dikarya</taxon>
        <taxon>Ascomycota</taxon>
        <taxon>Pezizomycotina</taxon>
        <taxon>Sordariomycetes</taxon>
        <taxon>Hypocreomycetidae</taxon>
        <taxon>Hypocreales</taxon>
        <taxon>Cordycipitaceae</taxon>
        <taxon>Lecanicillium</taxon>
    </lineage>
</organism>
<proteinExistence type="predicted"/>
<name>A0ACC1QIW9_9HYPO</name>
<keyword evidence="2" id="KW-1185">Reference proteome</keyword>
<evidence type="ECO:0000313" key="2">
    <source>
        <dbReference type="Proteomes" id="UP001148737"/>
    </source>
</evidence>
<dbReference type="EMBL" id="JANAKD010001875">
    <property type="protein sequence ID" value="KAJ3475932.1"/>
    <property type="molecule type" value="Genomic_DNA"/>
</dbReference>